<sequence>MSSFTGAVTGSVAAAFDDTVCGWSLHGRLLRLETPAGCAAMLAERLVADEALGDGFVLRVDALAAADAEIDLLLGLEVGVHLRQADGEERRWFGLAVETTRVGRAGPGVRWRLELRPWTTLLQRRHDCVRHEDRTAAEILERVFRAVPGACWRLALSGEPARRASCTQYAETDWEFCTRLMAEEGWSWHFEALGAAEAESARWRHRLVVADEAATRVDLGTARFAAEHPTAVLPGQRDAVSAFAEHRFGAPARVTVGSWAPGVRGGHAACRESETAPGPRLEHYDGQGVDRFADRQAAAACAERRLRHFDLRRHLVQGGGSVRHLAAGAVFTLEDLPGPPRRLLLLRVQHEAANALGPGLARTLADAELEAGRYRNRFDAVPAELPVAPPAPRRPTAPGLQTATVVGVEHAWPMTDGALRVKLRHAWQADADVDTAADGVMQQPWPLRQPAGRRGGAWVRVVQPAAGSGWGAAFVPRVGAEVLVGHLDGDLDRPVVLGALFNGRDRPPYAASALSGVLSACLAPGAGASGEWVLDDTTGQLRTRLATLPLAAELGLGWLVAQGSGSTSRGAARGAGFEAATAGRVTLRAAGGLLLSTHARHARGGSCEGCQMDAAEASARLDRAQASALALQRSLQAAPCPFPAALGAGDVFSAGVQALQRPGAAPPDGQAAPQAADAWLALASGATLALSSGAEIVHTAAADLAGVVGADCHESAGQDAALVAGAALQLLACSGDASLVAARGDAAVRAHGGTLALRAQGAVRVHAQGGELRLVARRRLVLRGGGSSIVLDGADVHITTPGTLTLAAAAHRFPGPGRVQAPRPALPQQCTQAQPNWIEIEHHDADGQAFAGQRYVIHFEGGGTVEGRLDAQGHARHEAVPERVVRVDYEPREPLAAAPWPPLSELVQALRARLG</sequence>
<dbReference type="InterPro" id="IPR006533">
    <property type="entry name" value="T6SS_Vgr_RhsGE"/>
</dbReference>
<dbReference type="NCBIfam" id="TIGR01646">
    <property type="entry name" value="vgr_GE"/>
    <property type="match status" value="1"/>
</dbReference>
<evidence type="ECO:0000259" key="3">
    <source>
        <dbReference type="Pfam" id="PF10106"/>
    </source>
</evidence>
<reference evidence="5 6" key="1">
    <citation type="submission" date="2019-03" db="EMBL/GenBank/DDBJ databases">
        <title>Genomic Encyclopedia of Type Strains, Phase IV (KMG-IV): sequencing the most valuable type-strain genomes for metagenomic binning, comparative biology and taxonomic classification.</title>
        <authorList>
            <person name="Goeker M."/>
        </authorList>
    </citation>
    <scope>NUCLEOTIDE SEQUENCE [LARGE SCALE GENOMIC DNA]</scope>
    <source>
        <strain evidence="5 6">DSM 1709</strain>
    </source>
</reference>
<feature type="domain" description="Putative type VI secretion system Rhs element associated Vgr" evidence="4">
    <location>
        <begin position="528"/>
        <end position="632"/>
    </location>
</feature>
<dbReference type="InterPro" id="IPR017847">
    <property type="entry name" value="T6SS_RhsGE_Vgr_subset"/>
</dbReference>
<comment type="caution">
    <text evidence="5">The sequence shown here is derived from an EMBL/GenBank/DDBJ whole genome shotgun (WGS) entry which is preliminary data.</text>
</comment>
<evidence type="ECO:0000313" key="6">
    <source>
        <dbReference type="Proteomes" id="UP000295106"/>
    </source>
</evidence>
<evidence type="ECO:0000259" key="4">
    <source>
        <dbReference type="Pfam" id="PF13296"/>
    </source>
</evidence>
<feature type="domain" description="DUF2345" evidence="3">
    <location>
        <begin position="670"/>
        <end position="816"/>
    </location>
</feature>
<dbReference type="Proteomes" id="UP000295106">
    <property type="component" value="Unassembled WGS sequence"/>
</dbReference>
<evidence type="ECO:0000313" key="5">
    <source>
        <dbReference type="EMBL" id="TCP02918.1"/>
    </source>
</evidence>
<dbReference type="AlphaFoldDB" id="A0A4V2SGY6"/>
<accession>A0A4V2SGY6</accession>
<dbReference type="InterPro" id="IPR028244">
    <property type="entry name" value="T6SS_Rhs_Vgr_dom"/>
</dbReference>
<dbReference type="SUPFAM" id="SSF69255">
    <property type="entry name" value="gp5 N-terminal domain-like"/>
    <property type="match status" value="1"/>
</dbReference>
<dbReference type="RefSeq" id="WP_132646495.1">
    <property type="nucleotide sequence ID" value="NZ_CP181386.1"/>
</dbReference>
<evidence type="ECO:0000256" key="1">
    <source>
        <dbReference type="ARBA" id="ARBA00005558"/>
    </source>
</evidence>
<organism evidence="5 6">
    <name type="scientific">Rubrivivax gelatinosus</name>
    <name type="common">Rhodocyclus gelatinosus</name>
    <name type="synonym">Rhodopseudomonas gelatinosa</name>
    <dbReference type="NCBI Taxonomy" id="28068"/>
    <lineage>
        <taxon>Bacteria</taxon>
        <taxon>Pseudomonadati</taxon>
        <taxon>Pseudomonadota</taxon>
        <taxon>Betaproteobacteria</taxon>
        <taxon>Burkholderiales</taxon>
        <taxon>Sphaerotilaceae</taxon>
        <taxon>Rubrivivax</taxon>
    </lineage>
</organism>
<gene>
    <name evidence="5" type="ORF">EV684_10584</name>
</gene>
<dbReference type="OrthoDB" id="1907165at2"/>
<name>A0A4V2SGY6_RUBGE</name>
<dbReference type="SUPFAM" id="SSF69279">
    <property type="entry name" value="Phage tail proteins"/>
    <property type="match status" value="2"/>
</dbReference>
<feature type="domain" description="Gp5/Type VI secretion system Vgr protein OB-fold" evidence="2">
    <location>
        <begin position="448"/>
        <end position="501"/>
    </location>
</feature>
<dbReference type="Gene3D" id="4.10.220.110">
    <property type="match status" value="1"/>
</dbReference>
<protein>
    <submittedName>
        <fullName evidence="5">Type VI secretion system secreted protein VgrG</fullName>
    </submittedName>
</protein>
<dbReference type="Pfam" id="PF10106">
    <property type="entry name" value="DUF2345"/>
    <property type="match status" value="1"/>
</dbReference>
<evidence type="ECO:0000259" key="2">
    <source>
        <dbReference type="Pfam" id="PF04717"/>
    </source>
</evidence>
<proteinExistence type="inferred from homology"/>
<dbReference type="EMBL" id="SLXD01000005">
    <property type="protein sequence ID" value="TCP02918.1"/>
    <property type="molecule type" value="Genomic_DNA"/>
</dbReference>
<dbReference type="Pfam" id="PF13296">
    <property type="entry name" value="T6SS_Vgr"/>
    <property type="match status" value="1"/>
</dbReference>
<dbReference type="Gene3D" id="2.30.110.50">
    <property type="match status" value="1"/>
</dbReference>
<dbReference type="Pfam" id="PF05954">
    <property type="entry name" value="Phage_GPD"/>
    <property type="match status" value="1"/>
</dbReference>
<dbReference type="NCBIfam" id="TIGR03361">
    <property type="entry name" value="VI_Rhs_Vgr"/>
    <property type="match status" value="1"/>
</dbReference>
<dbReference type="Pfam" id="PF04717">
    <property type="entry name" value="Phage_base_V"/>
    <property type="match status" value="1"/>
</dbReference>
<dbReference type="GeneID" id="99684649"/>
<dbReference type="InterPro" id="IPR006531">
    <property type="entry name" value="Gp5/Vgr_OB"/>
</dbReference>
<dbReference type="Gene3D" id="2.40.50.230">
    <property type="entry name" value="Gp5 N-terminal domain"/>
    <property type="match status" value="1"/>
</dbReference>
<dbReference type="Gene3D" id="3.55.50.10">
    <property type="entry name" value="Baseplate protein-like domains"/>
    <property type="match status" value="1"/>
</dbReference>
<dbReference type="InterPro" id="IPR018769">
    <property type="entry name" value="VgrG2_DUF2345"/>
</dbReference>
<dbReference type="InterPro" id="IPR037026">
    <property type="entry name" value="Vgr_OB-fold_dom_sf"/>
</dbReference>
<comment type="similarity">
    <text evidence="1">Belongs to the VgrG protein family.</text>
</comment>